<dbReference type="InterPro" id="IPR002082">
    <property type="entry name" value="Asp_carbamoyltransf"/>
</dbReference>
<dbReference type="Pfam" id="PF02729">
    <property type="entry name" value="OTCace_N"/>
    <property type="match status" value="1"/>
</dbReference>
<sequence length="313" mass="35982">MTKILRLKHFLSVERLSNQEIFTLIQRGIELKKGEQPMIPSSWFVSNLFFENSTRTHKSFEVAEERLNGTIIPFETSTSSVQKGESLYDTVLTLSALGIDICVIRHSEENYYYPLIESKTIQTSIINGGDGTGQHPSQCLLDLMTIYEEFHRFKDLTIAICGDLRHSRVARSNMMMLKRFGATLYFCGPKEWYDPQFDIYGSYADIDDVISKVDVCMLLRVQHERHTEEEEASFSKEDYHRQFGLTKERYQKLQPHAIVMHPAPVNRDAEIADELVEAPKSRIVEAMKNGVYVRMAILEAILAARDKEGEKVC</sequence>
<comment type="caution">
    <text evidence="10">The sequence shown here is derived from an EMBL/GenBank/DDBJ whole genome shotgun (WGS) entry which is preliminary data.</text>
</comment>
<feature type="binding site" evidence="7">
    <location>
        <position position="264"/>
    </location>
    <ligand>
        <name>carbamoyl phosphate</name>
        <dbReference type="ChEBI" id="CHEBI:58228"/>
    </ligand>
</feature>
<dbReference type="GO" id="GO:0006207">
    <property type="term" value="P:'de novo' pyrimidine nucleobase biosynthetic process"/>
    <property type="evidence" value="ECO:0007669"/>
    <property type="project" value="InterPro"/>
</dbReference>
<dbReference type="InterPro" id="IPR006130">
    <property type="entry name" value="Asp/Orn_carbamoylTrfase"/>
</dbReference>
<dbReference type="EC" id="2.1.3.2" evidence="7"/>
<feature type="binding site" evidence="7">
    <location>
        <position position="55"/>
    </location>
    <ligand>
        <name>carbamoyl phosphate</name>
        <dbReference type="ChEBI" id="CHEBI:58228"/>
    </ligand>
</feature>
<reference evidence="10 11" key="1">
    <citation type="journal article" date="2013" name="Genome Announc.">
        <title>Draft Genome Sequence of Catellicoccus marimammalium, a Novel Species Commonly Found in Gull Feces.</title>
        <authorList>
            <person name="Weigand M.R."/>
            <person name="Ryu H."/>
            <person name="Bozcek L."/>
            <person name="Konstantinidis K.T."/>
            <person name="Santo Domingo J.W."/>
        </authorList>
    </citation>
    <scope>NUCLEOTIDE SEQUENCE [LARGE SCALE GENOMIC DNA]</scope>
    <source>
        <strain evidence="10 11">M35/04/3</strain>
    </source>
</reference>
<evidence type="ECO:0000259" key="8">
    <source>
        <dbReference type="Pfam" id="PF00185"/>
    </source>
</evidence>
<dbReference type="HAMAP" id="MF_00001">
    <property type="entry name" value="Asp_carb_tr"/>
    <property type="match status" value="1"/>
</dbReference>
<dbReference type="Gene3D" id="3.40.50.1370">
    <property type="entry name" value="Aspartate/ornithine carbamoyltransferase"/>
    <property type="match status" value="2"/>
</dbReference>
<dbReference type="Pfam" id="PF00185">
    <property type="entry name" value="OTCace"/>
    <property type="match status" value="1"/>
</dbReference>
<dbReference type="AlphaFoldDB" id="K8ZC17"/>
<dbReference type="GO" id="GO:0006520">
    <property type="term" value="P:amino acid metabolic process"/>
    <property type="evidence" value="ECO:0007669"/>
    <property type="project" value="InterPro"/>
</dbReference>
<dbReference type="InterPro" id="IPR006132">
    <property type="entry name" value="Asp/Orn_carbamoyltranf_P-bd"/>
</dbReference>
<comment type="pathway">
    <text evidence="1 7">Pyrimidine metabolism; UMP biosynthesis via de novo pathway; (S)-dihydroorotate from bicarbonate: step 2/3.</text>
</comment>
<dbReference type="NCBIfam" id="NF002032">
    <property type="entry name" value="PRK00856.1"/>
    <property type="match status" value="1"/>
</dbReference>
<evidence type="ECO:0000313" key="10">
    <source>
        <dbReference type="EMBL" id="EKU27547.1"/>
    </source>
</evidence>
<evidence type="ECO:0000256" key="6">
    <source>
        <dbReference type="ARBA" id="ARBA00048859"/>
    </source>
</evidence>
<dbReference type="PANTHER" id="PTHR45753">
    <property type="entry name" value="ORNITHINE CARBAMOYLTRANSFERASE, MITOCHONDRIAL"/>
    <property type="match status" value="1"/>
</dbReference>
<evidence type="ECO:0000256" key="2">
    <source>
        <dbReference type="ARBA" id="ARBA00008896"/>
    </source>
</evidence>
<dbReference type="Proteomes" id="UP000016057">
    <property type="component" value="Unassembled WGS sequence"/>
</dbReference>
<name>K8ZC17_9ENTE</name>
<dbReference type="NCBIfam" id="TIGR00670">
    <property type="entry name" value="asp_carb_tr"/>
    <property type="match status" value="1"/>
</dbReference>
<feature type="domain" description="Aspartate/ornithine carbamoyltransferase carbamoyl-P binding" evidence="9">
    <location>
        <begin position="8"/>
        <end position="148"/>
    </location>
</feature>
<dbReference type="PRINTS" id="PR00100">
    <property type="entry name" value="AOTCASE"/>
</dbReference>
<dbReference type="UniPathway" id="UPA00070">
    <property type="reaction ID" value="UER00116"/>
</dbReference>
<feature type="binding site" evidence="7">
    <location>
        <position position="138"/>
    </location>
    <ligand>
        <name>carbamoyl phosphate</name>
        <dbReference type="ChEBI" id="CHEBI:58228"/>
    </ligand>
</feature>
<feature type="binding site" evidence="7">
    <location>
        <position position="56"/>
    </location>
    <ligand>
        <name>carbamoyl phosphate</name>
        <dbReference type="ChEBI" id="CHEBI:58228"/>
    </ligand>
</feature>
<accession>K8ZC17</accession>
<dbReference type="PRINTS" id="PR00101">
    <property type="entry name" value="ATCASE"/>
</dbReference>
<keyword evidence="4 7" id="KW-0665">Pyrimidine biosynthesis</keyword>
<comment type="catalytic activity">
    <reaction evidence="6 7">
        <text>carbamoyl phosphate + L-aspartate = N-carbamoyl-L-aspartate + phosphate + H(+)</text>
        <dbReference type="Rhea" id="RHEA:20013"/>
        <dbReference type="ChEBI" id="CHEBI:15378"/>
        <dbReference type="ChEBI" id="CHEBI:29991"/>
        <dbReference type="ChEBI" id="CHEBI:32814"/>
        <dbReference type="ChEBI" id="CHEBI:43474"/>
        <dbReference type="ChEBI" id="CHEBI:58228"/>
        <dbReference type="EC" id="2.1.3.2"/>
    </reaction>
</comment>
<feature type="domain" description="Aspartate/ornithine carbamoyltransferase Asp/Orn-binding" evidence="8">
    <location>
        <begin position="154"/>
        <end position="300"/>
    </location>
</feature>
<feature type="binding site" evidence="7">
    <location>
        <position position="135"/>
    </location>
    <ligand>
        <name>carbamoyl phosphate</name>
        <dbReference type="ChEBI" id="CHEBI:58228"/>
    </ligand>
</feature>
<dbReference type="PROSITE" id="PS00097">
    <property type="entry name" value="CARBAMOYLTRANSFERASE"/>
    <property type="match status" value="1"/>
</dbReference>
<evidence type="ECO:0000256" key="4">
    <source>
        <dbReference type="ARBA" id="ARBA00022975"/>
    </source>
</evidence>
<dbReference type="eggNOG" id="COG0540">
    <property type="taxonomic scope" value="Bacteria"/>
</dbReference>
<organism evidence="10 11">
    <name type="scientific">Catellicoccus marimammalium M35/04/3</name>
    <dbReference type="NCBI Taxonomy" id="1234409"/>
    <lineage>
        <taxon>Bacteria</taxon>
        <taxon>Bacillati</taxon>
        <taxon>Bacillota</taxon>
        <taxon>Bacilli</taxon>
        <taxon>Lactobacillales</taxon>
        <taxon>Enterococcaceae</taxon>
        <taxon>Catellicoccus</taxon>
    </lineage>
</organism>
<feature type="binding site" evidence="7">
    <location>
        <position position="220"/>
    </location>
    <ligand>
        <name>L-aspartate</name>
        <dbReference type="ChEBI" id="CHEBI:29991"/>
    </ligand>
</feature>
<evidence type="ECO:0000259" key="9">
    <source>
        <dbReference type="Pfam" id="PF02729"/>
    </source>
</evidence>
<dbReference type="SUPFAM" id="SSF53671">
    <property type="entry name" value="Aspartate/ornithine carbamoyltransferase"/>
    <property type="match status" value="1"/>
</dbReference>
<dbReference type="GO" id="GO:0016597">
    <property type="term" value="F:amino acid binding"/>
    <property type="evidence" value="ECO:0007669"/>
    <property type="project" value="InterPro"/>
</dbReference>
<keyword evidence="11" id="KW-1185">Reference proteome</keyword>
<comment type="similarity">
    <text evidence="2 7">Belongs to the aspartate/ornithine carbamoyltransferase superfamily. ATCase family.</text>
</comment>
<comment type="subunit">
    <text evidence="7">Heterododecamer (2C3:3R2) of six catalytic PyrB chains organized as two trimers (C3), and six regulatory PyrI chains organized as three dimers (R2).</text>
</comment>
<dbReference type="STRING" id="1234409.C683_0328"/>
<feature type="binding site" evidence="7">
    <location>
        <position position="263"/>
    </location>
    <ligand>
        <name>carbamoyl phosphate</name>
        <dbReference type="ChEBI" id="CHEBI:58228"/>
    </ligand>
</feature>
<dbReference type="GO" id="GO:0004070">
    <property type="term" value="F:aspartate carbamoyltransferase activity"/>
    <property type="evidence" value="ECO:0007669"/>
    <property type="project" value="UniProtKB-UniRule"/>
</dbReference>
<dbReference type="GO" id="GO:0005829">
    <property type="term" value="C:cytosol"/>
    <property type="evidence" value="ECO:0007669"/>
    <property type="project" value="TreeGrafter"/>
</dbReference>
<dbReference type="InterPro" id="IPR006131">
    <property type="entry name" value="Asp_carbamoyltransf_Asp/Orn-bd"/>
</dbReference>
<dbReference type="EMBL" id="AMYT01000011">
    <property type="protein sequence ID" value="EKU27547.1"/>
    <property type="molecule type" value="Genomic_DNA"/>
</dbReference>
<feature type="binding site" evidence="7">
    <location>
        <position position="105"/>
    </location>
    <ligand>
        <name>carbamoyl phosphate</name>
        <dbReference type="ChEBI" id="CHEBI:58228"/>
    </ligand>
</feature>
<comment type="function">
    <text evidence="5 7">Catalyzes the condensation of carbamoyl phosphate and aspartate to form carbamoyl aspartate and inorganic phosphate, the committed step in the de novo pyrimidine nucleotide biosynthesis pathway.</text>
</comment>
<keyword evidence="3 7" id="KW-0808">Transferase</keyword>
<feature type="binding site" evidence="7">
    <location>
        <position position="168"/>
    </location>
    <ligand>
        <name>L-aspartate</name>
        <dbReference type="ChEBI" id="CHEBI:29991"/>
    </ligand>
</feature>
<dbReference type="GO" id="GO:0044205">
    <property type="term" value="P:'de novo' UMP biosynthetic process"/>
    <property type="evidence" value="ECO:0007669"/>
    <property type="project" value="UniProtKB-UniRule"/>
</dbReference>
<proteinExistence type="inferred from homology"/>
<evidence type="ECO:0000313" key="11">
    <source>
        <dbReference type="Proteomes" id="UP000016057"/>
    </source>
</evidence>
<evidence type="ECO:0000256" key="7">
    <source>
        <dbReference type="HAMAP-Rule" id="MF_00001"/>
    </source>
</evidence>
<dbReference type="PATRIC" id="fig|1234409.3.peg.295"/>
<dbReference type="InterPro" id="IPR036901">
    <property type="entry name" value="Asp/Orn_carbamoylTrfase_sf"/>
</dbReference>
<gene>
    <name evidence="7" type="primary">pyrB</name>
    <name evidence="10" type="ORF">C683_0328</name>
</gene>
<evidence type="ECO:0000256" key="3">
    <source>
        <dbReference type="ARBA" id="ARBA00022679"/>
    </source>
</evidence>
<evidence type="ECO:0000256" key="1">
    <source>
        <dbReference type="ARBA" id="ARBA00004852"/>
    </source>
</evidence>
<dbReference type="FunFam" id="3.40.50.1370:FF:000011">
    <property type="entry name" value="Aspartate carbamoyltransferase"/>
    <property type="match status" value="1"/>
</dbReference>
<evidence type="ECO:0000256" key="5">
    <source>
        <dbReference type="ARBA" id="ARBA00043884"/>
    </source>
</evidence>
<protein>
    <recommendedName>
        <fullName evidence="7">Aspartate carbamoyltransferase</fullName>
        <ecNumber evidence="7">2.1.3.2</ecNumber>
    </recommendedName>
    <alternativeName>
        <fullName evidence="7">Aspartate transcarbamylase</fullName>
        <shortName evidence="7">ATCase</shortName>
    </alternativeName>
</protein>
<dbReference type="PANTHER" id="PTHR45753:SF6">
    <property type="entry name" value="ASPARTATE CARBAMOYLTRANSFERASE"/>
    <property type="match status" value="1"/>
</dbReference>
<feature type="binding site" evidence="7">
    <location>
        <position position="83"/>
    </location>
    <ligand>
        <name>L-aspartate</name>
        <dbReference type="ChEBI" id="CHEBI:29991"/>
    </ligand>
</feature>